<evidence type="ECO:0000313" key="3">
    <source>
        <dbReference type="Proteomes" id="UP000799441"/>
    </source>
</evidence>
<comment type="caution">
    <text evidence="2">The sequence shown here is derived from an EMBL/GenBank/DDBJ whole genome shotgun (WGS) entry which is preliminary data.</text>
</comment>
<evidence type="ECO:0000313" key="2">
    <source>
        <dbReference type="EMBL" id="KAF2723049.1"/>
    </source>
</evidence>
<dbReference type="Proteomes" id="UP000799441">
    <property type="component" value="Unassembled WGS sequence"/>
</dbReference>
<name>A0A9P4QDX1_9PEZI</name>
<reference evidence="2" key="1">
    <citation type="journal article" date="2020" name="Stud. Mycol.">
        <title>101 Dothideomycetes genomes: a test case for predicting lifestyles and emergence of pathogens.</title>
        <authorList>
            <person name="Haridas S."/>
            <person name="Albert R."/>
            <person name="Binder M."/>
            <person name="Bloem J."/>
            <person name="Labutti K."/>
            <person name="Salamov A."/>
            <person name="Andreopoulos B."/>
            <person name="Baker S."/>
            <person name="Barry K."/>
            <person name="Bills G."/>
            <person name="Bluhm B."/>
            <person name="Cannon C."/>
            <person name="Castanera R."/>
            <person name="Culley D."/>
            <person name="Daum C."/>
            <person name="Ezra D."/>
            <person name="Gonzalez J."/>
            <person name="Henrissat B."/>
            <person name="Kuo A."/>
            <person name="Liang C."/>
            <person name="Lipzen A."/>
            <person name="Lutzoni F."/>
            <person name="Magnuson J."/>
            <person name="Mondo S."/>
            <person name="Nolan M."/>
            <person name="Ohm R."/>
            <person name="Pangilinan J."/>
            <person name="Park H.-J."/>
            <person name="Ramirez L."/>
            <person name="Alfaro M."/>
            <person name="Sun H."/>
            <person name="Tritt A."/>
            <person name="Yoshinaga Y."/>
            <person name="Zwiers L.-H."/>
            <person name="Turgeon B."/>
            <person name="Goodwin S."/>
            <person name="Spatafora J."/>
            <person name="Crous P."/>
            <person name="Grigoriev I."/>
        </authorList>
    </citation>
    <scope>NUCLEOTIDE SEQUENCE</scope>
    <source>
        <strain evidence="2">CBS 116435</strain>
    </source>
</reference>
<feature type="compositionally biased region" description="Polar residues" evidence="1">
    <location>
        <begin position="138"/>
        <end position="148"/>
    </location>
</feature>
<feature type="region of interest" description="Disordered" evidence="1">
    <location>
        <begin position="41"/>
        <end position="62"/>
    </location>
</feature>
<gene>
    <name evidence="2" type="ORF">K431DRAFT_292780</name>
</gene>
<feature type="region of interest" description="Disordered" evidence="1">
    <location>
        <begin position="138"/>
        <end position="162"/>
    </location>
</feature>
<proteinExistence type="predicted"/>
<organism evidence="2 3">
    <name type="scientific">Polychaeton citri CBS 116435</name>
    <dbReference type="NCBI Taxonomy" id="1314669"/>
    <lineage>
        <taxon>Eukaryota</taxon>
        <taxon>Fungi</taxon>
        <taxon>Dikarya</taxon>
        <taxon>Ascomycota</taxon>
        <taxon>Pezizomycotina</taxon>
        <taxon>Dothideomycetes</taxon>
        <taxon>Dothideomycetidae</taxon>
        <taxon>Capnodiales</taxon>
        <taxon>Capnodiaceae</taxon>
        <taxon>Polychaeton</taxon>
    </lineage>
</organism>
<keyword evidence="3" id="KW-1185">Reference proteome</keyword>
<dbReference type="EMBL" id="MU003778">
    <property type="protein sequence ID" value="KAF2723049.1"/>
    <property type="molecule type" value="Genomic_DNA"/>
</dbReference>
<sequence>MSDPVGRRQRVEAKIQAITTLSRLGRTDILPTGHIEATRAGASQDRLPSVTPRQQPAMPSMTWPRPQANLQPLYERPQANFPPSYGTPQPAATCRECCYCYECDPFRSGYNDSRYRYCYHSLPMSVVHHPSQCNHIAMQQQGRSQTAPHDQRQHLAGPSYGRQTFTEAPVSEEPQDFTAQENHTLPIGGYATINWSIPAGSGDADNYLYTNARPATSSDYYGANTEPDRFPPSSAKCSLCDTQIR</sequence>
<accession>A0A9P4QDX1</accession>
<dbReference type="AlphaFoldDB" id="A0A9P4QDX1"/>
<protein>
    <submittedName>
        <fullName evidence="2">Uncharacterized protein</fullName>
    </submittedName>
</protein>
<evidence type="ECO:0000256" key="1">
    <source>
        <dbReference type="SAM" id="MobiDB-lite"/>
    </source>
</evidence>